<dbReference type="GO" id="GO:0071949">
    <property type="term" value="F:FAD binding"/>
    <property type="evidence" value="ECO:0007669"/>
    <property type="project" value="InterPro"/>
</dbReference>
<accession>A0A9W7DML0</accession>
<dbReference type="InterPro" id="IPR002938">
    <property type="entry name" value="FAD-bd"/>
</dbReference>
<dbReference type="PANTHER" id="PTHR46028:SF2">
    <property type="entry name" value="KYNURENINE 3-MONOOXYGENASE"/>
    <property type="match status" value="1"/>
</dbReference>
<evidence type="ECO:0000256" key="2">
    <source>
        <dbReference type="ARBA" id="ARBA00022630"/>
    </source>
</evidence>
<dbReference type="Pfam" id="PF01494">
    <property type="entry name" value="FAD_binding_3"/>
    <property type="match status" value="1"/>
</dbReference>
<keyword evidence="10" id="KW-1185">Reference proteome</keyword>
<dbReference type="EMBL" id="BRXW01000380">
    <property type="protein sequence ID" value="GMH49144.1"/>
    <property type="molecule type" value="Genomic_DNA"/>
</dbReference>
<evidence type="ECO:0000256" key="3">
    <source>
        <dbReference type="ARBA" id="ARBA00022827"/>
    </source>
</evidence>
<evidence type="ECO:0000256" key="7">
    <source>
        <dbReference type="SAM" id="SignalP"/>
    </source>
</evidence>
<evidence type="ECO:0000313" key="9">
    <source>
        <dbReference type="EMBL" id="GMH49144.1"/>
    </source>
</evidence>
<dbReference type="GO" id="GO:0070189">
    <property type="term" value="P:kynurenine metabolic process"/>
    <property type="evidence" value="ECO:0007669"/>
    <property type="project" value="TreeGrafter"/>
</dbReference>
<dbReference type="SUPFAM" id="SSF51905">
    <property type="entry name" value="FAD/NAD(P)-binding domain"/>
    <property type="match status" value="1"/>
</dbReference>
<comment type="cofactor">
    <cofactor evidence="1">
        <name>FAD</name>
        <dbReference type="ChEBI" id="CHEBI:57692"/>
    </cofactor>
</comment>
<evidence type="ECO:0000256" key="4">
    <source>
        <dbReference type="ARBA" id="ARBA00022857"/>
    </source>
</evidence>
<feature type="domain" description="FAD-binding" evidence="8">
    <location>
        <begin position="397"/>
        <end position="459"/>
    </location>
</feature>
<keyword evidence="6" id="KW-0503">Monooxygenase</keyword>
<dbReference type="PANTHER" id="PTHR46028">
    <property type="entry name" value="KYNURENINE 3-MONOOXYGENASE"/>
    <property type="match status" value="1"/>
</dbReference>
<proteinExistence type="predicted"/>
<dbReference type="AlphaFoldDB" id="A0A9W7DML0"/>
<protein>
    <recommendedName>
        <fullName evidence="8">FAD-binding domain-containing protein</fullName>
    </recommendedName>
</protein>
<dbReference type="OrthoDB" id="10053569at2759"/>
<keyword evidence="4" id="KW-0521">NADP</keyword>
<evidence type="ECO:0000256" key="1">
    <source>
        <dbReference type="ARBA" id="ARBA00001974"/>
    </source>
</evidence>
<dbReference type="Gene3D" id="3.50.50.60">
    <property type="entry name" value="FAD/NAD(P)-binding domain"/>
    <property type="match status" value="1"/>
</dbReference>
<dbReference type="InterPro" id="IPR036188">
    <property type="entry name" value="FAD/NAD-bd_sf"/>
</dbReference>
<name>A0A9W7DML0_9STRA</name>
<keyword evidence="5" id="KW-0560">Oxidoreductase</keyword>
<dbReference type="GO" id="GO:0004502">
    <property type="term" value="F:kynurenine 3-monooxygenase activity"/>
    <property type="evidence" value="ECO:0007669"/>
    <property type="project" value="TreeGrafter"/>
</dbReference>
<reference evidence="10" key="1">
    <citation type="journal article" date="2023" name="Commun. Biol.">
        <title>Genome analysis of Parmales, the sister group of diatoms, reveals the evolutionary specialization of diatoms from phago-mixotrophs to photoautotrophs.</title>
        <authorList>
            <person name="Ban H."/>
            <person name="Sato S."/>
            <person name="Yoshikawa S."/>
            <person name="Yamada K."/>
            <person name="Nakamura Y."/>
            <person name="Ichinomiya M."/>
            <person name="Sato N."/>
            <person name="Blanc-Mathieu R."/>
            <person name="Endo H."/>
            <person name="Kuwata A."/>
            <person name="Ogata H."/>
        </authorList>
    </citation>
    <scope>NUCLEOTIDE SEQUENCE [LARGE SCALE GENOMIC DNA]</scope>
    <source>
        <strain evidence="10">NIES 3700</strain>
    </source>
</reference>
<gene>
    <name evidence="9" type="ORF">TrLO_g9953</name>
</gene>
<dbReference type="PRINTS" id="PR00420">
    <property type="entry name" value="RNGMNOXGNASE"/>
</dbReference>
<evidence type="ECO:0000256" key="6">
    <source>
        <dbReference type="ARBA" id="ARBA00023033"/>
    </source>
</evidence>
<feature type="signal peptide" evidence="7">
    <location>
        <begin position="1"/>
        <end position="26"/>
    </location>
</feature>
<organism evidence="9 10">
    <name type="scientific">Triparma laevis f. longispina</name>
    <dbReference type="NCBI Taxonomy" id="1714387"/>
    <lineage>
        <taxon>Eukaryota</taxon>
        <taxon>Sar</taxon>
        <taxon>Stramenopiles</taxon>
        <taxon>Ochrophyta</taxon>
        <taxon>Bolidophyceae</taxon>
        <taxon>Parmales</taxon>
        <taxon>Triparmaceae</taxon>
        <taxon>Triparma</taxon>
    </lineage>
</organism>
<keyword evidence="3" id="KW-0274">FAD</keyword>
<evidence type="ECO:0000259" key="8">
    <source>
        <dbReference type="Pfam" id="PF01494"/>
    </source>
</evidence>
<evidence type="ECO:0000256" key="5">
    <source>
        <dbReference type="ARBA" id="ARBA00023002"/>
    </source>
</evidence>
<keyword evidence="2" id="KW-0285">Flavoprotein</keyword>
<dbReference type="Proteomes" id="UP001165122">
    <property type="component" value="Unassembled WGS sequence"/>
</dbReference>
<sequence length="547" mass="60088">MMPHPICSISRRLIVLIVLINASCFGFAPSAPRASPPRRTLPAQLACDPRFAYDTPASIAIVGAGPAGIAAAISLSKLYPSSAISLIDETPDPKFFDMTKSYLQLVDFRGLSFIDRHLSSASVKLEDISIPNNEFIIQVLETDLPKPPIPLPIVDSNRPTPYWVQRGHFVKLLSNSLPESVSTFYGSKVSKVEYVSSKDSYEVSFSSSSDDLSFLHENDLDKVEANLIVAADGKNSFIRENTFEQPTTQRRNSPAGKLRFKALQVRADFTAYANSSDVLQSDPSNAYAVRSVKKGYDTKLDLGILPIKSTASSLLSLPVNKCRPANIITRDDHFIQSANANDLQDFFEDSFPQLSFSGKISVIEKGEFSRFANSPGTVFPHPQHAKRLKTTASPNSGVVLIGDAAHAFPPDIAQGINAALVDVLELESALSSTNHNSLADALCSYQKVRMPETKALVRLAQISNPFQYKQTGFMSKLRQKLWTANFITRLVLHKFFPQVFSANAFFALQSEASYVKILRRCDRTTALLSTITASLLFLLSSKKLIPG</sequence>
<evidence type="ECO:0000313" key="10">
    <source>
        <dbReference type="Proteomes" id="UP001165122"/>
    </source>
</evidence>
<comment type="caution">
    <text evidence="9">The sequence shown here is derived from an EMBL/GenBank/DDBJ whole genome shotgun (WGS) entry which is preliminary data.</text>
</comment>
<keyword evidence="7" id="KW-0732">Signal</keyword>
<feature type="chain" id="PRO_5040778373" description="FAD-binding domain-containing protein" evidence="7">
    <location>
        <begin position="27"/>
        <end position="547"/>
    </location>
</feature>